<feature type="region of interest" description="Disordered" evidence="1">
    <location>
        <begin position="351"/>
        <end position="380"/>
    </location>
</feature>
<feature type="compositionally biased region" description="Low complexity" evidence="1">
    <location>
        <begin position="38"/>
        <end position="59"/>
    </location>
</feature>
<dbReference type="AlphaFoldDB" id="A0A6A5CAG2"/>
<proteinExistence type="predicted"/>
<accession>A0A6A5CAG2</accession>
<sequence>MNTPTPSQLERIRKDALLYPFTNYLFKITTNVNELLSSNNSSSGSSGNNNNSSSGSSGSSSGGGDGEKDHHDDDNEQQQHPLTILTPSPSMRYFLLHRDEIFKCWKGFIGIPYPSNTTMMTDSSNNITTINNNNNNNHNEHFTAIDSLHSLNSSSTMMNTIISPLIGMNVNDLCQDGFIHEMNHFEKPIEYHGYSQTIFSKLNISYDDDEMTVVNKKMNSNTTITIGDDSTTTTTTTMNTTINTTINTTMNTISTIPMNHDTSNCVNDMTTNSTIQYMEMNSQDISQFKKHFKSIYWFGFDCNHSLALNLFVLNRMSHETDLFEMLMELLENSPMDFIDVSPIEYLNDDDDDIHEKKKNSTPHDDSTTTLTTTENDNNNNNNIEIVRQMIDEYLPERSYKTFEDCLQLTHTLNNILYSYEEMKRQQQDLQLKSGKYIDLKSVVVQTMMGDESNIRRKRHDQSL</sequence>
<dbReference type="RefSeq" id="XP_044568685.1">
    <property type="nucleotide sequence ID" value="XM_044711680.1"/>
</dbReference>
<dbReference type="EMBL" id="VFQX01000004">
    <property type="protein sequence ID" value="KAF0983972.1"/>
    <property type="molecule type" value="Genomic_DNA"/>
</dbReference>
<dbReference type="VEuPathDB" id="AmoebaDB:NF0119350"/>
<dbReference type="Proteomes" id="UP000444721">
    <property type="component" value="Unassembled WGS sequence"/>
</dbReference>
<comment type="caution">
    <text evidence="2">The sequence shown here is derived from an EMBL/GenBank/DDBJ whole genome shotgun (WGS) entry which is preliminary data.</text>
</comment>
<feature type="compositionally biased region" description="Low complexity" evidence="1">
    <location>
        <begin position="367"/>
        <end position="380"/>
    </location>
</feature>
<dbReference type="OrthoDB" id="10267366at2759"/>
<protein>
    <submittedName>
        <fullName evidence="2">Uncharacterized protein</fullName>
    </submittedName>
</protein>
<reference evidence="2 3" key="1">
    <citation type="journal article" date="2019" name="Sci. Rep.">
        <title>Nanopore sequencing improves the draft genome of the human pathogenic amoeba Naegleria fowleri.</title>
        <authorList>
            <person name="Liechti N."/>
            <person name="Schurch N."/>
            <person name="Bruggmann R."/>
            <person name="Wittwer M."/>
        </authorList>
    </citation>
    <scope>NUCLEOTIDE SEQUENCE [LARGE SCALE GENOMIC DNA]</scope>
    <source>
        <strain evidence="2 3">ATCC 30894</strain>
    </source>
</reference>
<evidence type="ECO:0000256" key="1">
    <source>
        <dbReference type="SAM" id="MobiDB-lite"/>
    </source>
</evidence>
<evidence type="ECO:0000313" key="3">
    <source>
        <dbReference type="Proteomes" id="UP000444721"/>
    </source>
</evidence>
<gene>
    <name evidence="2" type="ORF">FDP41_007887</name>
</gene>
<dbReference type="VEuPathDB" id="AmoebaDB:FDP41_007887"/>
<dbReference type="GeneID" id="68115105"/>
<name>A0A6A5CAG2_NAEFO</name>
<organism evidence="2 3">
    <name type="scientific">Naegleria fowleri</name>
    <name type="common">Brain eating amoeba</name>
    <dbReference type="NCBI Taxonomy" id="5763"/>
    <lineage>
        <taxon>Eukaryota</taxon>
        <taxon>Discoba</taxon>
        <taxon>Heterolobosea</taxon>
        <taxon>Tetramitia</taxon>
        <taxon>Eutetramitia</taxon>
        <taxon>Vahlkampfiidae</taxon>
        <taxon>Naegleria</taxon>
    </lineage>
</organism>
<dbReference type="OMA" id="FKCWKGF"/>
<feature type="region of interest" description="Disordered" evidence="1">
    <location>
        <begin position="38"/>
        <end position="84"/>
    </location>
</feature>
<evidence type="ECO:0000313" key="2">
    <source>
        <dbReference type="EMBL" id="KAF0983972.1"/>
    </source>
</evidence>
<keyword evidence="3" id="KW-1185">Reference proteome</keyword>